<gene>
    <name evidence="3" type="ORF">TRM7557_00351</name>
</gene>
<dbReference type="RefSeq" id="WP_235811375.1">
    <property type="nucleotide sequence ID" value="NZ_CYSD01000012.1"/>
</dbReference>
<proteinExistence type="predicted"/>
<feature type="region of interest" description="Disordered" evidence="1">
    <location>
        <begin position="94"/>
        <end position="269"/>
    </location>
</feature>
<dbReference type="SUPFAM" id="SSF49879">
    <property type="entry name" value="SMAD/FHA domain"/>
    <property type="match status" value="1"/>
</dbReference>
<dbReference type="AlphaFoldDB" id="A0A0P1G0V3"/>
<dbReference type="PROSITE" id="PS50006">
    <property type="entry name" value="FHA_DOMAIN"/>
    <property type="match status" value="1"/>
</dbReference>
<dbReference type="Proteomes" id="UP000052022">
    <property type="component" value="Unassembled WGS sequence"/>
</dbReference>
<dbReference type="Pfam" id="PF00498">
    <property type="entry name" value="FHA"/>
    <property type="match status" value="1"/>
</dbReference>
<reference evidence="3 4" key="1">
    <citation type="submission" date="2015-09" db="EMBL/GenBank/DDBJ databases">
        <authorList>
            <consortium name="Swine Surveillance"/>
        </authorList>
    </citation>
    <scope>NUCLEOTIDE SEQUENCE [LARGE SCALE GENOMIC DNA]</scope>
    <source>
        <strain evidence="3 4">CECT 7557</strain>
    </source>
</reference>
<feature type="compositionally biased region" description="Low complexity" evidence="1">
    <location>
        <begin position="246"/>
        <end position="264"/>
    </location>
</feature>
<dbReference type="STRING" id="928856.SAMN04488049_1099"/>
<dbReference type="InterPro" id="IPR008984">
    <property type="entry name" value="SMAD_FHA_dom_sf"/>
</dbReference>
<sequence length="438" mass="45560">MKFIKDIIGEQRDRLSPEAAPQPIPEDRSAPATPLPDPVQDSVQDSVQDIDTGALSFLRLDPADRVQNATSLSDKTAQALNNLDAISADAIGTPDTIEFGQAERAPSAPAEPSAPTEAVLESSDIATLDQMVQDSVAAQSAELVPPPETSVPAPEHAPEPADMAGEGPDIAAAPKPDLGPDPFASLGAELRQTPAPSPLEMAEPAKRIFRRRKLSDATAAAPVADAAPHPIDVPPPMPGRSADFTSPAAPSSAEAPAQPSNAAATRPARAGRVKTRLLGFGHQQDPLATSAEAPAAEMTRCPVGWIAVVDGPGRGATFALGNGVSTIGRGAGQSLQLDFGDTSISRENHASLAYDPETRGFYLGHGGKANLVRLNGKPVLSTETLRNGDEIRLGETRLRFVALCGESFDWGDDSPAQSDAQATAFQTQGDGFSHALSR</sequence>
<evidence type="ECO:0000256" key="1">
    <source>
        <dbReference type="SAM" id="MobiDB-lite"/>
    </source>
</evidence>
<evidence type="ECO:0000313" key="3">
    <source>
        <dbReference type="EMBL" id="CUH75367.1"/>
    </source>
</evidence>
<accession>A0A0P1G0V3</accession>
<feature type="compositionally biased region" description="Low complexity" evidence="1">
    <location>
        <begin position="216"/>
        <end position="230"/>
    </location>
</feature>
<keyword evidence="4" id="KW-1185">Reference proteome</keyword>
<feature type="region of interest" description="Disordered" evidence="1">
    <location>
        <begin position="1"/>
        <end position="47"/>
    </location>
</feature>
<feature type="compositionally biased region" description="Low complexity" evidence="1">
    <location>
        <begin position="38"/>
        <end position="47"/>
    </location>
</feature>
<protein>
    <recommendedName>
        <fullName evidence="2">FHA domain-containing protein</fullName>
    </recommendedName>
</protein>
<feature type="compositionally biased region" description="Low complexity" evidence="1">
    <location>
        <begin position="102"/>
        <end position="118"/>
    </location>
</feature>
<organism evidence="3 4">
    <name type="scientific">Tritonibacter multivorans</name>
    <dbReference type="NCBI Taxonomy" id="928856"/>
    <lineage>
        <taxon>Bacteria</taxon>
        <taxon>Pseudomonadati</taxon>
        <taxon>Pseudomonadota</taxon>
        <taxon>Alphaproteobacteria</taxon>
        <taxon>Rhodobacterales</taxon>
        <taxon>Paracoccaceae</taxon>
        <taxon>Tritonibacter</taxon>
    </lineage>
</organism>
<evidence type="ECO:0000313" key="4">
    <source>
        <dbReference type="Proteomes" id="UP000052022"/>
    </source>
</evidence>
<dbReference type="InterPro" id="IPR000253">
    <property type="entry name" value="FHA_dom"/>
</dbReference>
<dbReference type="CDD" id="cd00060">
    <property type="entry name" value="FHA"/>
    <property type="match status" value="1"/>
</dbReference>
<dbReference type="EMBL" id="CYSD01000012">
    <property type="protein sequence ID" value="CUH75367.1"/>
    <property type="molecule type" value="Genomic_DNA"/>
</dbReference>
<evidence type="ECO:0000259" key="2">
    <source>
        <dbReference type="PROSITE" id="PS50006"/>
    </source>
</evidence>
<name>A0A0P1G0V3_9RHOB</name>
<dbReference type="Gene3D" id="2.60.200.20">
    <property type="match status" value="1"/>
</dbReference>
<feature type="domain" description="FHA" evidence="2">
    <location>
        <begin position="325"/>
        <end position="379"/>
    </location>
</feature>
<feature type="compositionally biased region" description="Basic and acidic residues" evidence="1">
    <location>
        <begin position="1"/>
        <end position="16"/>
    </location>
</feature>